<evidence type="ECO:0000313" key="1">
    <source>
        <dbReference type="EMBL" id="KAI1692900.1"/>
    </source>
</evidence>
<protein>
    <submittedName>
        <fullName evidence="1">Uncharacterized protein</fullName>
    </submittedName>
</protein>
<name>A0AAD4MGF5_9BILA</name>
<proteinExistence type="predicted"/>
<sequence>MPFLDHQVVAQAMTIPLGLKTCRPVRGRVAQRDRSTARGPAHRFGEWSTRVRPVWVRQHSYALRRRLGPMGDEHGGLLSPDYMHRVIDLEFPAMRRFFRMDAITDSGLWRRIANLEYLAAELGSKLV</sequence>
<keyword evidence="2" id="KW-1185">Reference proteome</keyword>
<organism evidence="1 2">
    <name type="scientific">Ditylenchus destructor</name>
    <dbReference type="NCBI Taxonomy" id="166010"/>
    <lineage>
        <taxon>Eukaryota</taxon>
        <taxon>Metazoa</taxon>
        <taxon>Ecdysozoa</taxon>
        <taxon>Nematoda</taxon>
        <taxon>Chromadorea</taxon>
        <taxon>Rhabditida</taxon>
        <taxon>Tylenchina</taxon>
        <taxon>Tylenchomorpha</taxon>
        <taxon>Sphaerularioidea</taxon>
        <taxon>Anguinidae</taxon>
        <taxon>Anguininae</taxon>
        <taxon>Ditylenchus</taxon>
    </lineage>
</organism>
<dbReference type="Proteomes" id="UP001201812">
    <property type="component" value="Unassembled WGS sequence"/>
</dbReference>
<dbReference type="EMBL" id="JAKKPZ010000701">
    <property type="protein sequence ID" value="KAI1692900.1"/>
    <property type="molecule type" value="Genomic_DNA"/>
</dbReference>
<dbReference type="AlphaFoldDB" id="A0AAD4MGF5"/>
<comment type="caution">
    <text evidence="1">The sequence shown here is derived from an EMBL/GenBank/DDBJ whole genome shotgun (WGS) entry which is preliminary data.</text>
</comment>
<evidence type="ECO:0000313" key="2">
    <source>
        <dbReference type="Proteomes" id="UP001201812"/>
    </source>
</evidence>
<gene>
    <name evidence="1" type="ORF">DdX_20971</name>
</gene>
<accession>A0AAD4MGF5</accession>
<reference evidence="1" key="1">
    <citation type="submission" date="2022-01" db="EMBL/GenBank/DDBJ databases">
        <title>Genome Sequence Resource for Two Populations of Ditylenchus destructor, the Migratory Endoparasitic Phytonematode.</title>
        <authorList>
            <person name="Zhang H."/>
            <person name="Lin R."/>
            <person name="Xie B."/>
        </authorList>
    </citation>
    <scope>NUCLEOTIDE SEQUENCE</scope>
    <source>
        <strain evidence="1">BazhouSP</strain>
    </source>
</reference>